<dbReference type="InterPro" id="IPR001879">
    <property type="entry name" value="GPCR_2_extracellular_dom"/>
</dbReference>
<dbReference type="SUPFAM" id="SSF111418">
    <property type="entry name" value="Hormone receptor domain"/>
    <property type="match status" value="1"/>
</dbReference>
<dbReference type="STRING" id="303518.ENSPNYP00000021256"/>
<dbReference type="Ensembl" id="ENSPNYT00000021768.1">
    <property type="protein sequence ID" value="ENSPNYP00000021256.1"/>
    <property type="gene ID" value="ENSPNYG00000016060.1"/>
</dbReference>
<dbReference type="PROSITE" id="PS00649">
    <property type="entry name" value="G_PROTEIN_RECEP_F2_1"/>
    <property type="match status" value="1"/>
</dbReference>
<dbReference type="PRINTS" id="PR01279">
    <property type="entry name" value="CRFRECEPTOR"/>
</dbReference>
<dbReference type="InterPro" id="IPR003051">
    <property type="entry name" value="GPCR_2_CRF_rcpt"/>
</dbReference>
<evidence type="ECO:0000313" key="3">
    <source>
        <dbReference type="Ensembl" id="ENSPNYP00000021256.1"/>
    </source>
</evidence>
<dbReference type="InterPro" id="IPR017983">
    <property type="entry name" value="GPCR_2_secretin-like_CS"/>
</dbReference>
<reference evidence="3" key="1">
    <citation type="submission" date="2023-09" db="UniProtKB">
        <authorList>
            <consortium name="Ensembl"/>
        </authorList>
    </citation>
    <scope>IDENTIFICATION</scope>
</reference>
<evidence type="ECO:0000256" key="1">
    <source>
        <dbReference type="ARBA" id="ARBA00022729"/>
    </source>
</evidence>
<dbReference type="GeneTree" id="ENSGT00940000174427"/>
<sequence length="79" mass="8707">RVCACVCGYTCLGCSSLQTCVYCDLSVDGIGTCWPRSAAGELVSRPCPEQFNGIHYNTTSKCHLLRCRDYHANTFTDSF</sequence>
<protein>
    <recommendedName>
        <fullName evidence="2">G-protein coupled receptors family 2 profile 1 domain-containing protein</fullName>
    </recommendedName>
</protein>
<dbReference type="GO" id="GO:0004930">
    <property type="term" value="F:G protein-coupled receptor activity"/>
    <property type="evidence" value="ECO:0007669"/>
    <property type="project" value="InterPro"/>
</dbReference>
<organism evidence="3">
    <name type="scientific">Pundamilia nyererei</name>
    <dbReference type="NCBI Taxonomy" id="303518"/>
    <lineage>
        <taxon>Eukaryota</taxon>
        <taxon>Metazoa</taxon>
        <taxon>Chordata</taxon>
        <taxon>Craniata</taxon>
        <taxon>Vertebrata</taxon>
        <taxon>Euteleostomi</taxon>
        <taxon>Actinopterygii</taxon>
        <taxon>Neopterygii</taxon>
        <taxon>Teleostei</taxon>
        <taxon>Neoteleostei</taxon>
        <taxon>Acanthomorphata</taxon>
        <taxon>Ovalentaria</taxon>
        <taxon>Cichlomorphae</taxon>
        <taxon>Cichliformes</taxon>
        <taxon>Cichlidae</taxon>
        <taxon>African cichlids</taxon>
        <taxon>Pseudocrenilabrinae</taxon>
        <taxon>Haplochromini</taxon>
        <taxon>Pundamilia</taxon>
    </lineage>
</organism>
<dbReference type="AlphaFoldDB" id="A0A3B4GIH1"/>
<dbReference type="GO" id="GO:0016020">
    <property type="term" value="C:membrane"/>
    <property type="evidence" value="ECO:0007669"/>
    <property type="project" value="InterPro"/>
</dbReference>
<keyword evidence="1" id="KW-0732">Signal</keyword>
<dbReference type="InterPro" id="IPR036445">
    <property type="entry name" value="GPCR_2_extracell_dom_sf"/>
</dbReference>
<evidence type="ECO:0000259" key="2">
    <source>
        <dbReference type="PROSITE" id="PS50227"/>
    </source>
</evidence>
<proteinExistence type="predicted"/>
<dbReference type="Gene3D" id="4.10.1240.10">
    <property type="entry name" value="GPCR, family 2, extracellular hormone receptor domain"/>
    <property type="match status" value="1"/>
</dbReference>
<dbReference type="PROSITE" id="PS50227">
    <property type="entry name" value="G_PROTEIN_RECEP_F2_3"/>
    <property type="match status" value="1"/>
</dbReference>
<name>A0A3B4GIH1_9CICH</name>
<feature type="domain" description="G-protein coupled receptors family 2 profile 1" evidence="2">
    <location>
        <begin position="10"/>
        <end position="62"/>
    </location>
</feature>
<accession>A0A3B4GIH1</accession>
<dbReference type="Pfam" id="PF02793">
    <property type="entry name" value="HRM"/>
    <property type="match status" value="1"/>
</dbReference>